<name>A0A7R9HXU9_9NEOP</name>
<evidence type="ECO:0000313" key="2">
    <source>
        <dbReference type="EMBL" id="CAD7437976.1"/>
    </source>
</evidence>
<protein>
    <submittedName>
        <fullName evidence="2">Uncharacterized protein</fullName>
    </submittedName>
</protein>
<keyword evidence="1" id="KW-1133">Transmembrane helix</keyword>
<feature type="transmembrane region" description="Helical" evidence="1">
    <location>
        <begin position="64"/>
        <end position="83"/>
    </location>
</feature>
<sequence length="84" mass="9853">MRLENEAQYHKNSNRPRGVVVSAPGYELKCPRARFLDGTIDIFHFYGNHPNDHQSLDWFSRQQLVMLVLFVNISLAIMFFKLLT</sequence>
<keyword evidence="1" id="KW-0812">Transmembrane</keyword>
<gene>
    <name evidence="2" type="ORF">TBIB3V08_LOCUS575</name>
</gene>
<dbReference type="AlphaFoldDB" id="A0A7R9HXU9"/>
<organism evidence="2">
    <name type="scientific">Timema bartmani</name>
    <dbReference type="NCBI Taxonomy" id="61472"/>
    <lineage>
        <taxon>Eukaryota</taxon>
        <taxon>Metazoa</taxon>
        <taxon>Ecdysozoa</taxon>
        <taxon>Arthropoda</taxon>
        <taxon>Hexapoda</taxon>
        <taxon>Insecta</taxon>
        <taxon>Pterygota</taxon>
        <taxon>Neoptera</taxon>
        <taxon>Polyneoptera</taxon>
        <taxon>Phasmatodea</taxon>
        <taxon>Timematodea</taxon>
        <taxon>Timematoidea</taxon>
        <taxon>Timematidae</taxon>
        <taxon>Timema</taxon>
    </lineage>
</organism>
<accession>A0A7R9HXU9</accession>
<keyword evidence="1" id="KW-0472">Membrane</keyword>
<proteinExistence type="predicted"/>
<evidence type="ECO:0000256" key="1">
    <source>
        <dbReference type="SAM" id="Phobius"/>
    </source>
</evidence>
<dbReference type="EMBL" id="OD564353">
    <property type="protein sequence ID" value="CAD7437976.1"/>
    <property type="molecule type" value="Genomic_DNA"/>
</dbReference>
<reference evidence="2" key="1">
    <citation type="submission" date="2020-11" db="EMBL/GenBank/DDBJ databases">
        <authorList>
            <person name="Tran Van P."/>
        </authorList>
    </citation>
    <scope>NUCLEOTIDE SEQUENCE</scope>
</reference>